<evidence type="ECO:0000259" key="9">
    <source>
        <dbReference type="Pfam" id="PF13089"/>
    </source>
</evidence>
<evidence type="ECO:0000256" key="3">
    <source>
        <dbReference type="ARBA" id="ARBA00022741"/>
    </source>
</evidence>
<dbReference type="EMBL" id="JAGQDD010000009">
    <property type="protein sequence ID" value="MBQ0931463.1"/>
    <property type="molecule type" value="Genomic_DNA"/>
</dbReference>
<evidence type="ECO:0000313" key="12">
    <source>
        <dbReference type="EMBL" id="MBQ0931463.1"/>
    </source>
</evidence>
<dbReference type="Proteomes" id="UP000676246">
    <property type="component" value="Unassembled WGS sequence"/>
</dbReference>
<dbReference type="Gene3D" id="1.20.58.310">
    <property type="entry name" value="Polyphosphate kinase N-terminal domain"/>
    <property type="match status" value="1"/>
</dbReference>
<dbReference type="GO" id="GO:0008976">
    <property type="term" value="F:polyphosphate kinase activity"/>
    <property type="evidence" value="ECO:0007669"/>
    <property type="project" value="UniProtKB-UniRule"/>
</dbReference>
<feature type="binding site" evidence="6">
    <location>
        <position position="471"/>
    </location>
    <ligand>
        <name>ATP</name>
        <dbReference type="ChEBI" id="CHEBI:30616"/>
    </ligand>
</feature>
<dbReference type="InterPro" id="IPR025200">
    <property type="entry name" value="PPK_C_dom2"/>
</dbReference>
<feature type="binding site" evidence="6">
    <location>
        <position position="567"/>
    </location>
    <ligand>
        <name>ATP</name>
        <dbReference type="ChEBI" id="CHEBI:30616"/>
    </ligand>
</feature>
<dbReference type="NCBIfam" id="NF003918">
    <property type="entry name" value="PRK05443.1-2"/>
    <property type="match status" value="1"/>
</dbReference>
<evidence type="ECO:0000256" key="2">
    <source>
        <dbReference type="ARBA" id="ARBA00022679"/>
    </source>
</evidence>
<dbReference type="PANTHER" id="PTHR30218">
    <property type="entry name" value="POLYPHOSPHATE KINASE"/>
    <property type="match status" value="1"/>
</dbReference>
<dbReference type="Pfam" id="PF17941">
    <property type="entry name" value="PP_kinase_C_1"/>
    <property type="match status" value="1"/>
</dbReference>
<feature type="binding site" evidence="6">
    <location>
        <position position="48"/>
    </location>
    <ligand>
        <name>ATP</name>
        <dbReference type="ChEBI" id="CHEBI:30616"/>
    </ligand>
</feature>
<dbReference type="NCBIfam" id="TIGR03705">
    <property type="entry name" value="poly_P_kin"/>
    <property type="match status" value="1"/>
</dbReference>
<dbReference type="Gene3D" id="3.30.870.10">
    <property type="entry name" value="Endonuclease Chain A"/>
    <property type="match status" value="2"/>
</dbReference>
<dbReference type="InterPro" id="IPR041108">
    <property type="entry name" value="PP_kinase_C_1"/>
</dbReference>
<protein>
    <recommendedName>
        <fullName evidence="6 7">Polyphosphate kinase</fullName>
        <ecNumber evidence="6 7">2.7.4.1</ecNumber>
    </recommendedName>
    <alternativeName>
        <fullName evidence="6">ATP-polyphosphate phosphotransferase</fullName>
    </alternativeName>
    <alternativeName>
        <fullName evidence="6">Polyphosphoric acid kinase</fullName>
    </alternativeName>
</protein>
<dbReference type="InterPro" id="IPR036830">
    <property type="entry name" value="PP_kinase_middle_dom_sf"/>
</dbReference>
<feature type="domain" description="Polyphosphate kinase C-terminal" evidence="11">
    <location>
        <begin position="329"/>
        <end position="498"/>
    </location>
</feature>
<name>A0A940YC58_9BURK</name>
<feature type="binding site" evidence="6">
    <location>
        <position position="373"/>
    </location>
    <ligand>
        <name>Mg(2+)</name>
        <dbReference type="ChEBI" id="CHEBI:18420"/>
    </ligand>
</feature>
<proteinExistence type="inferred from homology"/>
<keyword evidence="6" id="KW-0460">Magnesium</keyword>
<evidence type="ECO:0000259" key="8">
    <source>
        <dbReference type="Pfam" id="PF02503"/>
    </source>
</evidence>
<dbReference type="GO" id="GO:0046872">
    <property type="term" value="F:metal ion binding"/>
    <property type="evidence" value="ECO:0007669"/>
    <property type="project" value="UniProtKB-KW"/>
</dbReference>
<dbReference type="NCBIfam" id="NF003921">
    <property type="entry name" value="PRK05443.2-2"/>
    <property type="match status" value="1"/>
</dbReference>
<dbReference type="Gene3D" id="3.30.1840.10">
    <property type="entry name" value="Polyphosphate kinase middle domain"/>
    <property type="match status" value="1"/>
</dbReference>
<evidence type="ECO:0000256" key="7">
    <source>
        <dbReference type="RuleBase" id="RU003800"/>
    </source>
</evidence>
<comment type="caution">
    <text evidence="12">The sequence shown here is derived from an EMBL/GenBank/DDBJ whole genome shotgun (WGS) entry which is preliminary data.</text>
</comment>
<dbReference type="SUPFAM" id="SSF56024">
    <property type="entry name" value="Phospholipase D/nuclease"/>
    <property type="match status" value="2"/>
</dbReference>
<evidence type="ECO:0000313" key="13">
    <source>
        <dbReference type="Proteomes" id="UP000676246"/>
    </source>
</evidence>
<dbReference type="InterPro" id="IPR024953">
    <property type="entry name" value="PP_kinase_middle"/>
</dbReference>
<feature type="domain" description="Polyphosphate kinase middle" evidence="8">
    <location>
        <begin position="117"/>
        <end position="300"/>
    </location>
</feature>
<dbReference type="Pfam" id="PF13089">
    <property type="entry name" value="PP_kinase_N"/>
    <property type="match status" value="1"/>
</dbReference>
<keyword evidence="2 6" id="KW-0808">Transferase</keyword>
<feature type="domain" description="Polyphosphate kinase C-terminal" evidence="10">
    <location>
        <begin position="506"/>
        <end position="674"/>
    </location>
</feature>
<keyword evidence="5 6" id="KW-0067">ATP-binding</keyword>
<reference evidence="12 13" key="1">
    <citation type="submission" date="2021-04" db="EMBL/GenBank/DDBJ databases">
        <title>The genome sequence of Ideonella sp. 3Y2.</title>
        <authorList>
            <person name="Liu Y."/>
        </authorList>
    </citation>
    <scope>NUCLEOTIDE SEQUENCE [LARGE SCALE GENOMIC DNA]</scope>
    <source>
        <strain evidence="12 13">3Y2</strain>
    </source>
</reference>
<dbReference type="PANTHER" id="PTHR30218:SF0">
    <property type="entry name" value="POLYPHOSPHATE KINASE"/>
    <property type="match status" value="1"/>
</dbReference>
<dbReference type="GO" id="GO:0005524">
    <property type="term" value="F:ATP binding"/>
    <property type="evidence" value="ECO:0007669"/>
    <property type="project" value="UniProtKB-KW"/>
</dbReference>
<feature type="binding site" evidence="6">
    <location>
        <position position="403"/>
    </location>
    <ligand>
        <name>Mg(2+)</name>
        <dbReference type="ChEBI" id="CHEBI:18420"/>
    </ligand>
</feature>
<dbReference type="SUPFAM" id="SSF140356">
    <property type="entry name" value="PPK N-terminal domain-like"/>
    <property type="match status" value="1"/>
</dbReference>
<accession>A0A940YC58</accession>
<evidence type="ECO:0000256" key="1">
    <source>
        <dbReference type="ARBA" id="ARBA00022553"/>
    </source>
</evidence>
<dbReference type="InterPro" id="IPR025198">
    <property type="entry name" value="PPK_N_dom"/>
</dbReference>
<dbReference type="SUPFAM" id="SSF143724">
    <property type="entry name" value="PHP14-like"/>
    <property type="match status" value="1"/>
</dbReference>
<dbReference type="GO" id="GO:0009358">
    <property type="term" value="C:polyphosphate kinase complex"/>
    <property type="evidence" value="ECO:0007669"/>
    <property type="project" value="InterPro"/>
</dbReference>
<keyword evidence="4 6" id="KW-0418">Kinase</keyword>
<comment type="PTM">
    <text evidence="6 7">An intermediate of this reaction is the autophosphorylated ppk in which a phosphate is covalently linked to a histidine residue through a N-P bond.</text>
</comment>
<evidence type="ECO:0000259" key="10">
    <source>
        <dbReference type="Pfam" id="PF13090"/>
    </source>
</evidence>
<dbReference type="InterPro" id="IPR036832">
    <property type="entry name" value="PPK_N_dom_sf"/>
</dbReference>
<comment type="cofactor">
    <cofactor evidence="6">
        <name>Mg(2+)</name>
        <dbReference type="ChEBI" id="CHEBI:18420"/>
    </cofactor>
</comment>
<evidence type="ECO:0000256" key="5">
    <source>
        <dbReference type="ARBA" id="ARBA00022840"/>
    </source>
</evidence>
<dbReference type="PIRSF" id="PIRSF015589">
    <property type="entry name" value="PP_kinase"/>
    <property type="match status" value="1"/>
</dbReference>
<dbReference type="AlphaFoldDB" id="A0A940YC58"/>
<dbReference type="GO" id="GO:0006799">
    <property type="term" value="P:polyphosphate biosynthetic process"/>
    <property type="evidence" value="ECO:0007669"/>
    <property type="project" value="UniProtKB-UniRule"/>
</dbReference>
<dbReference type="RefSeq" id="WP_210854446.1">
    <property type="nucleotide sequence ID" value="NZ_JAGQDD010000009.1"/>
</dbReference>
<keyword evidence="3 6" id="KW-0547">Nucleotide-binding</keyword>
<sequence length="687" mass="77531">MTRPDHAVPLLDRERSLLEFNRRVLAQARRPDVPLLERLRYITIVSSNLDEFFEVRFADVVEAARSGTSAPGSLASVAAEAHALIDEQYALFNDEVMPALAAQGLRIVNHAERDPAQRRWVERFFEREVRPLLMPVVLDPAHPFPLVANKSLNFIVQLSGQDAFGRENAIAIVKVPRVLPRVIRLPAEVCAPGQQVFVMLTSVMRAHLEALFPGRTVEAFSQFRVTRDSDLDVDEEDVANLRQALRSGLSTRHYGEAIRLEVVNTCPEALWRLLLEQFDLPDAAVYRVNGPVNLVRLNQLIDQADDPGGLRFPGFEPRWPEHGWPRGESVFNLLQQRDLLLHHPFESFEPVVEFLRQAVHDPEVLAIRQTIYRTGDKSVLGDLLVEAARRGKEVTAVVELKARFDEEANINWAERLEAVGAQVVYGVVGLKTHAKLLLVTRRETDRRGRTRLRDYLHLSTGNYNPKTARFYTDLGMLTADPALCADAEGVFQQIASQARVRPPRQLLTAPFVMQDRLLGCLRRVADAARAGRPARVVLKCNALTDLPLIDALVRAAQAGAEIDLVVRGACMLPPGLPGWTERVRVRSIVGRFLEHSRIIYLRWGDAPDEEQLWLSSADWMNRNMTRRVEVAWPVRDPALRQRVIDEALVPYLHDARDAWQLRSDGRYERVGTDGPGAQTALLRRYGG</sequence>
<dbReference type="EC" id="2.7.4.1" evidence="6 7"/>
<evidence type="ECO:0000256" key="4">
    <source>
        <dbReference type="ARBA" id="ARBA00022777"/>
    </source>
</evidence>
<feature type="active site" description="Phosphohistidine intermediate" evidence="6">
    <location>
        <position position="433"/>
    </location>
</feature>
<organism evidence="12 13">
    <name type="scientific">Ideonella alba</name>
    <dbReference type="NCBI Taxonomy" id="2824118"/>
    <lineage>
        <taxon>Bacteria</taxon>
        <taxon>Pseudomonadati</taxon>
        <taxon>Pseudomonadota</taxon>
        <taxon>Betaproteobacteria</taxon>
        <taxon>Burkholderiales</taxon>
        <taxon>Sphaerotilaceae</taxon>
        <taxon>Ideonella</taxon>
    </lineage>
</organism>
<evidence type="ECO:0000259" key="11">
    <source>
        <dbReference type="Pfam" id="PF17941"/>
    </source>
</evidence>
<keyword evidence="13" id="KW-1185">Reference proteome</keyword>
<dbReference type="Pfam" id="PF02503">
    <property type="entry name" value="PP_kinase"/>
    <property type="match status" value="1"/>
</dbReference>
<feature type="binding site" evidence="6">
    <location>
        <position position="595"/>
    </location>
    <ligand>
        <name>ATP</name>
        <dbReference type="ChEBI" id="CHEBI:30616"/>
    </ligand>
</feature>
<dbReference type="Pfam" id="PF13090">
    <property type="entry name" value="PP_kinase_C"/>
    <property type="match status" value="1"/>
</dbReference>
<dbReference type="HAMAP" id="MF_00347">
    <property type="entry name" value="Polyphosphate_kinase"/>
    <property type="match status" value="1"/>
</dbReference>
<comment type="function">
    <text evidence="6 7">Catalyzes the reversible transfer of the terminal phosphate of ATP to form a long-chain polyphosphate (polyP).</text>
</comment>
<comment type="similarity">
    <text evidence="6 7">Belongs to the polyphosphate kinase 1 (PPK1) family.</text>
</comment>
<feature type="domain" description="Polyphosphate kinase N-terminal" evidence="9">
    <location>
        <begin position="11"/>
        <end position="108"/>
    </location>
</feature>
<dbReference type="InterPro" id="IPR003414">
    <property type="entry name" value="PP_kinase"/>
</dbReference>
<comment type="catalytic activity">
    <reaction evidence="6 7">
        <text>[phosphate](n) + ATP = [phosphate](n+1) + ADP</text>
        <dbReference type="Rhea" id="RHEA:19573"/>
        <dbReference type="Rhea" id="RHEA-COMP:9859"/>
        <dbReference type="Rhea" id="RHEA-COMP:14280"/>
        <dbReference type="ChEBI" id="CHEBI:16838"/>
        <dbReference type="ChEBI" id="CHEBI:30616"/>
        <dbReference type="ChEBI" id="CHEBI:456216"/>
        <dbReference type="EC" id="2.7.4.1"/>
    </reaction>
</comment>
<keyword evidence="1 6" id="KW-0597">Phosphoprotein</keyword>
<keyword evidence="6" id="KW-0479">Metal-binding</keyword>
<evidence type="ECO:0000256" key="6">
    <source>
        <dbReference type="HAMAP-Rule" id="MF_00347"/>
    </source>
</evidence>
<gene>
    <name evidence="12" type="primary">ppk1</name>
    <name evidence="6" type="synonym">ppk</name>
    <name evidence="12" type="ORF">KAK03_13295</name>
</gene>